<evidence type="ECO:0000313" key="8">
    <source>
        <dbReference type="EMBL" id="AWP10602.1"/>
    </source>
</evidence>
<evidence type="ECO:0000259" key="7">
    <source>
        <dbReference type="Pfam" id="PF13330"/>
    </source>
</evidence>
<feature type="region of interest" description="Disordered" evidence="5">
    <location>
        <begin position="1"/>
        <end position="214"/>
    </location>
</feature>
<dbReference type="STRING" id="52904.ENSSMAP00000032569"/>
<organism evidence="8 9">
    <name type="scientific">Scophthalmus maximus</name>
    <name type="common">Turbot</name>
    <name type="synonym">Psetta maxima</name>
    <dbReference type="NCBI Taxonomy" id="52904"/>
    <lineage>
        <taxon>Eukaryota</taxon>
        <taxon>Metazoa</taxon>
        <taxon>Chordata</taxon>
        <taxon>Craniata</taxon>
        <taxon>Vertebrata</taxon>
        <taxon>Euteleostomi</taxon>
        <taxon>Actinopterygii</taxon>
        <taxon>Neopterygii</taxon>
        <taxon>Teleostei</taxon>
        <taxon>Neoteleostei</taxon>
        <taxon>Acanthomorphata</taxon>
        <taxon>Carangaria</taxon>
        <taxon>Pleuronectiformes</taxon>
        <taxon>Pleuronectoidei</taxon>
        <taxon>Scophthalmidae</taxon>
        <taxon>Scophthalmus</taxon>
    </lineage>
</organism>
<keyword evidence="6 8" id="KW-0812">Transmembrane</keyword>
<protein>
    <submittedName>
        <fullName evidence="8">Putative transmembrane protein 69-like</fullName>
    </submittedName>
</protein>
<dbReference type="GO" id="GO:0005576">
    <property type="term" value="C:extracellular region"/>
    <property type="evidence" value="ECO:0007669"/>
    <property type="project" value="UniProtKB-SubCell"/>
</dbReference>
<accession>A0A2U9C666</accession>
<dbReference type="InterPro" id="IPR025155">
    <property type="entry name" value="WxxW_domain"/>
</dbReference>
<keyword evidence="9" id="KW-1185">Reference proteome</keyword>
<feature type="transmembrane region" description="Helical" evidence="6">
    <location>
        <begin position="614"/>
        <end position="633"/>
    </location>
</feature>
<dbReference type="PANTHER" id="PTHR15887:SF1">
    <property type="entry name" value="TRANSMEMBRANE PROTEIN 69"/>
    <property type="match status" value="1"/>
</dbReference>
<dbReference type="Pfam" id="PF11911">
    <property type="entry name" value="DUF3429"/>
    <property type="match status" value="1"/>
</dbReference>
<evidence type="ECO:0000313" key="9">
    <source>
        <dbReference type="Proteomes" id="UP000246464"/>
    </source>
</evidence>
<sequence length="676" mass="74996">NNESPTKPGKNQKPCDKQKPGNSGNKKNPTKPGHKLQNLCNSLKPTKPWDKLQNLCNSRKPTKPWDKLQNLCNRHKPTKPGKNQKPCDKQKPGNSGNKKNPTKPGHKLQNLCNSHKPTKPWDKLQNLCNSRKPTKPGKNQKPCDKQKSGNSGNKKNPTKPGHKLQNLCNSRKPTKPGKNQKPCDKQMPGNSGNKKSPSNPNRPGRKHRVKGPGCNQQPALNTQCWTDWFDRDDPTGTGDWELLKDLHNENKEKICNTPLQIEVQTTCGLSVAETGDVIAVADTTTGFICKNSDQKQRKCHDYRVRYMCPTDFCSQRVCWTKWFDRDNPSGIGDWELLSNLRKENPGEICERPLYIDAVTTDTKTPATSTGQAAFIYSPTKGFVCRNRDQKGARCHDYQMLAVIFRKGTFAARKVLHRAGPPQRCWTSALTGGAPDGGCGSLQTCWASSARLPPTGRDVGLFKAPAVLGVGRTEPFPRTQIHESPILARERHFHSSAARLKKRPKPEPPPRELDLLRYDMKDLRNGPKPALWLGFAGLIPFVSPTMLMAATECFYPELAFAQLAYGAAILSFLGGARWGFALPESSPGKPDWINLANSVVPALLAWTAMLMSDNIVAATTMAIMGHGVALHYDLSLLPTYPSWFKALRSVLTIVAFFSLFGTLVMSGLFPEKIIFSD</sequence>
<name>A0A2U9C666_SCOMX</name>
<feature type="domain" description="WxxW" evidence="7">
    <location>
        <begin position="225"/>
        <end position="308"/>
    </location>
</feature>
<keyword evidence="3" id="KW-0732">Signal</keyword>
<keyword evidence="2" id="KW-0964">Secreted</keyword>
<dbReference type="AlphaFoldDB" id="A0A2U9C666"/>
<feature type="transmembrane region" description="Helical" evidence="6">
    <location>
        <begin position="529"/>
        <end position="549"/>
    </location>
</feature>
<feature type="domain" description="WxxW" evidence="7">
    <location>
        <begin position="319"/>
        <end position="399"/>
    </location>
</feature>
<dbReference type="InterPro" id="IPR021836">
    <property type="entry name" value="DUF3429"/>
</dbReference>
<evidence type="ECO:0000256" key="1">
    <source>
        <dbReference type="ARBA" id="ARBA00004613"/>
    </source>
</evidence>
<evidence type="ECO:0000256" key="2">
    <source>
        <dbReference type="ARBA" id="ARBA00022525"/>
    </source>
</evidence>
<gene>
    <name evidence="8" type="ORF">SMAX5B_017855</name>
</gene>
<proteinExistence type="predicted"/>
<keyword evidence="6" id="KW-0472">Membrane</keyword>
<comment type="subcellular location">
    <subcellularLocation>
        <location evidence="1">Secreted</location>
    </subcellularLocation>
</comment>
<dbReference type="EMBL" id="CP026254">
    <property type="protein sequence ID" value="AWP10602.1"/>
    <property type="molecule type" value="Genomic_DNA"/>
</dbReference>
<reference evidence="8 9" key="1">
    <citation type="submission" date="2017-12" db="EMBL/GenBank/DDBJ databases">
        <title>Integrating genomic resources of turbot (Scophthalmus maximus) in depth evaluation of genetic and physical mapping variation across individuals.</title>
        <authorList>
            <person name="Martinez P."/>
        </authorList>
    </citation>
    <scope>NUCLEOTIDE SEQUENCE [LARGE SCALE GENOMIC DNA]</scope>
</reference>
<keyword evidence="4" id="KW-0325">Glycoprotein</keyword>
<dbReference type="PANTHER" id="PTHR15887">
    <property type="entry name" value="TRANSMEMBRANE PROTEIN 69"/>
    <property type="match status" value="1"/>
</dbReference>
<feature type="transmembrane region" description="Helical" evidence="6">
    <location>
        <begin position="561"/>
        <end position="579"/>
    </location>
</feature>
<feature type="non-terminal residue" evidence="8">
    <location>
        <position position="1"/>
    </location>
</feature>
<feature type="compositionally biased region" description="Low complexity" evidence="5">
    <location>
        <begin position="188"/>
        <end position="202"/>
    </location>
</feature>
<evidence type="ECO:0000256" key="3">
    <source>
        <dbReference type="ARBA" id="ARBA00022729"/>
    </source>
</evidence>
<evidence type="ECO:0000256" key="6">
    <source>
        <dbReference type="SAM" id="Phobius"/>
    </source>
</evidence>
<evidence type="ECO:0000256" key="5">
    <source>
        <dbReference type="SAM" id="MobiDB-lite"/>
    </source>
</evidence>
<keyword evidence="6" id="KW-1133">Transmembrane helix</keyword>
<dbReference type="Proteomes" id="UP000246464">
    <property type="component" value="Chromosome 12"/>
</dbReference>
<feature type="transmembrane region" description="Helical" evidence="6">
    <location>
        <begin position="645"/>
        <end position="668"/>
    </location>
</feature>
<dbReference type="Pfam" id="PF13330">
    <property type="entry name" value="Mucin2_WxxW"/>
    <property type="match status" value="2"/>
</dbReference>
<evidence type="ECO:0000256" key="4">
    <source>
        <dbReference type="ARBA" id="ARBA00023180"/>
    </source>
</evidence>